<evidence type="ECO:0000256" key="12">
    <source>
        <dbReference type="SAM" id="Phobius"/>
    </source>
</evidence>
<dbReference type="AlphaFoldDB" id="A0A158R1G7"/>
<accession>A0A158R1G7</accession>
<sequence length="678" mass="77986">MTISTLHLFCASDPIEELFQELLCIAKVPRKAETTRVLLEAGADIEAKNSHEDTALQCAVYGGHLATVRQLLQAGAIIENKDDERTSYRFLYLRDSTPLHMASAKGHDSIVRLLLDHGATINRRDENDKTALDLALENGHREVARALVESDDWLAIMSPVSTVPVGRHRNARVTPLRKLIEKFPEIAEIVFSRCIRYCGEDSHDVYFFTEYYFDLIDDTYMMPTKDGTELLSIVSPYKEDGSLKPEAKAYSDDYDVIYKNHPLKIMSKCESLLGHELVRALLKYKWNSLGRYVYYFALGVYLLFLCLFTLYITHTPAPFNVFDDEGREIVLNDEDLRCPNVSITRPAWLVMCKRMVIGLGVAQLIKELFQLITRRLRYISFENAVECFIYTSAIVTVTDLSPCSETTGLRLHWQWLLAAACSFLSWMNLLLLVRKLPRFGIYVVMFFDVLRTFSRFFLVFALFVIAFSIAFFVIMQNRPEFSTLTSAVLKTTVMMIGEFEFTAIFHGDAETHTERLFGHAIAYPLFLFFCVIMTILLMNLLVGLAVDDIKSVLEEAKLKRLSMQADLVLQVEASMPFIRKLTCKSTMRVYPNQTSFLKRLRNRFGLDSSTEVVMEDRWESKEQELFTEFRKVIRGQNEKLRVLQDNVDVMYSTQLKTEAMLRAVMESLQVEFQETAKD</sequence>
<evidence type="ECO:0000256" key="3">
    <source>
        <dbReference type="ARBA" id="ARBA00022606"/>
    </source>
</evidence>
<feature type="transmembrane region" description="Helical" evidence="12">
    <location>
        <begin position="292"/>
        <end position="312"/>
    </location>
</feature>
<evidence type="ECO:0000313" key="15">
    <source>
        <dbReference type="Proteomes" id="UP000271162"/>
    </source>
</evidence>
<dbReference type="WBParaSite" id="NBR_0001376601-mRNA-1">
    <property type="protein sequence ID" value="NBR_0001376601-mRNA-1"/>
    <property type="gene ID" value="NBR_0001376601"/>
</dbReference>
<keyword evidence="6 12" id="KW-1133">Transmembrane helix</keyword>
<dbReference type="Pfam" id="PF00023">
    <property type="entry name" value="Ank"/>
    <property type="match status" value="1"/>
</dbReference>
<dbReference type="STRING" id="27835.A0A158R1G7"/>
<dbReference type="PANTHER" id="PTHR47143">
    <property type="entry name" value="TRANSIENT RECEPTOR POTENTIAL CATION CHANNEL PROTEIN PAINLESS"/>
    <property type="match status" value="1"/>
</dbReference>
<keyword evidence="2" id="KW-0813">Transport</keyword>
<dbReference type="SMART" id="SM00248">
    <property type="entry name" value="ANK"/>
    <property type="match status" value="4"/>
</dbReference>
<dbReference type="InterPro" id="IPR052076">
    <property type="entry name" value="TRP_cation_channel"/>
</dbReference>
<dbReference type="GO" id="GO:1902495">
    <property type="term" value="C:transmembrane transporter complex"/>
    <property type="evidence" value="ECO:0007669"/>
    <property type="project" value="TreeGrafter"/>
</dbReference>
<dbReference type="PROSITE" id="PS50297">
    <property type="entry name" value="ANK_REP_REGION"/>
    <property type="match status" value="1"/>
</dbReference>
<reference evidence="14 15" key="2">
    <citation type="submission" date="2018-11" db="EMBL/GenBank/DDBJ databases">
        <authorList>
            <consortium name="Pathogen Informatics"/>
        </authorList>
    </citation>
    <scope>NUCLEOTIDE SEQUENCE [LARGE SCALE GENOMIC DNA]</scope>
</reference>
<dbReference type="InterPro" id="IPR036770">
    <property type="entry name" value="Ankyrin_rpt-contain_sf"/>
</dbReference>
<protein>
    <submittedName>
        <fullName evidence="16">ANK_REP_REGION domain-containing protein</fullName>
    </submittedName>
</protein>
<reference evidence="16" key="1">
    <citation type="submission" date="2016-04" db="UniProtKB">
        <authorList>
            <consortium name="WormBaseParasite"/>
        </authorList>
    </citation>
    <scope>IDENTIFICATION</scope>
</reference>
<keyword evidence="8" id="KW-0406">Ion transport</keyword>
<feature type="repeat" description="ANK" evidence="11">
    <location>
        <begin position="94"/>
        <end position="126"/>
    </location>
</feature>
<dbReference type="OMA" id="QANAVEC"/>
<evidence type="ECO:0000256" key="5">
    <source>
        <dbReference type="ARBA" id="ARBA00022737"/>
    </source>
</evidence>
<proteinExistence type="predicted"/>
<evidence type="ECO:0000256" key="11">
    <source>
        <dbReference type="PROSITE-ProRule" id="PRU00023"/>
    </source>
</evidence>
<evidence type="ECO:0000256" key="1">
    <source>
        <dbReference type="ARBA" id="ARBA00004141"/>
    </source>
</evidence>
<dbReference type="Gene3D" id="1.25.40.20">
    <property type="entry name" value="Ankyrin repeat-containing domain"/>
    <property type="match status" value="1"/>
</dbReference>
<name>A0A158R1G7_NIPBR</name>
<feature type="transmembrane region" description="Helical" evidence="12">
    <location>
        <begin position="413"/>
        <end position="433"/>
    </location>
</feature>
<keyword evidence="3" id="KW-0716">Sensory transduction</keyword>
<evidence type="ECO:0000256" key="2">
    <source>
        <dbReference type="ARBA" id="ARBA00022448"/>
    </source>
</evidence>
<evidence type="ECO:0000256" key="9">
    <source>
        <dbReference type="ARBA" id="ARBA00023136"/>
    </source>
</evidence>
<evidence type="ECO:0000256" key="6">
    <source>
        <dbReference type="ARBA" id="ARBA00022989"/>
    </source>
</evidence>
<dbReference type="SUPFAM" id="SSF48403">
    <property type="entry name" value="Ankyrin repeat"/>
    <property type="match status" value="1"/>
</dbReference>
<dbReference type="Proteomes" id="UP000271162">
    <property type="component" value="Unassembled WGS sequence"/>
</dbReference>
<dbReference type="EMBL" id="UYSL01021138">
    <property type="protein sequence ID" value="VDL77356.1"/>
    <property type="molecule type" value="Genomic_DNA"/>
</dbReference>
<feature type="domain" description="Ion transport" evidence="13">
    <location>
        <begin position="345"/>
        <end position="554"/>
    </location>
</feature>
<keyword evidence="7 11" id="KW-0040">ANK repeat</keyword>
<evidence type="ECO:0000256" key="10">
    <source>
        <dbReference type="ARBA" id="ARBA00023303"/>
    </source>
</evidence>
<dbReference type="GO" id="GO:0005216">
    <property type="term" value="F:monoatomic ion channel activity"/>
    <property type="evidence" value="ECO:0007669"/>
    <property type="project" value="InterPro"/>
</dbReference>
<gene>
    <name evidence="14" type="ORF">NBR_LOCUS13767</name>
</gene>
<keyword evidence="9 12" id="KW-0472">Membrane</keyword>
<dbReference type="InterPro" id="IPR005821">
    <property type="entry name" value="Ion_trans_dom"/>
</dbReference>
<dbReference type="Pfam" id="PF00520">
    <property type="entry name" value="Ion_trans"/>
    <property type="match status" value="1"/>
</dbReference>
<dbReference type="PANTHER" id="PTHR47143:SF3">
    <property type="entry name" value="PWWP DOMAIN-CONTAINING PROTEIN"/>
    <property type="match status" value="1"/>
</dbReference>
<keyword evidence="4 12" id="KW-0812">Transmembrane</keyword>
<dbReference type="Pfam" id="PF12796">
    <property type="entry name" value="Ank_2"/>
    <property type="match status" value="1"/>
</dbReference>
<evidence type="ECO:0000313" key="14">
    <source>
        <dbReference type="EMBL" id="VDL77356.1"/>
    </source>
</evidence>
<keyword evidence="10" id="KW-0407">Ion channel</keyword>
<feature type="transmembrane region" description="Helical" evidence="12">
    <location>
        <begin position="521"/>
        <end position="546"/>
    </location>
</feature>
<keyword evidence="5" id="KW-0677">Repeat</keyword>
<keyword evidence="15" id="KW-1185">Reference proteome</keyword>
<evidence type="ECO:0000259" key="13">
    <source>
        <dbReference type="Pfam" id="PF00520"/>
    </source>
</evidence>
<feature type="repeat" description="ANK" evidence="11">
    <location>
        <begin position="51"/>
        <end position="83"/>
    </location>
</feature>
<evidence type="ECO:0000256" key="7">
    <source>
        <dbReference type="ARBA" id="ARBA00023043"/>
    </source>
</evidence>
<evidence type="ECO:0000256" key="4">
    <source>
        <dbReference type="ARBA" id="ARBA00022692"/>
    </source>
</evidence>
<evidence type="ECO:0000256" key="8">
    <source>
        <dbReference type="ARBA" id="ARBA00023065"/>
    </source>
</evidence>
<feature type="transmembrane region" description="Helical" evidence="12">
    <location>
        <begin position="453"/>
        <end position="475"/>
    </location>
</feature>
<dbReference type="PROSITE" id="PS50088">
    <property type="entry name" value="ANK_REPEAT"/>
    <property type="match status" value="2"/>
</dbReference>
<organism evidence="16">
    <name type="scientific">Nippostrongylus brasiliensis</name>
    <name type="common">Rat hookworm</name>
    <dbReference type="NCBI Taxonomy" id="27835"/>
    <lineage>
        <taxon>Eukaryota</taxon>
        <taxon>Metazoa</taxon>
        <taxon>Ecdysozoa</taxon>
        <taxon>Nematoda</taxon>
        <taxon>Chromadorea</taxon>
        <taxon>Rhabditida</taxon>
        <taxon>Rhabditina</taxon>
        <taxon>Rhabditomorpha</taxon>
        <taxon>Strongyloidea</taxon>
        <taxon>Heligmosomidae</taxon>
        <taxon>Nippostrongylus</taxon>
    </lineage>
</organism>
<comment type="subcellular location">
    <subcellularLocation>
        <location evidence="1">Membrane</location>
        <topology evidence="1">Multi-pass membrane protein</topology>
    </subcellularLocation>
</comment>
<dbReference type="InterPro" id="IPR002110">
    <property type="entry name" value="Ankyrin_rpt"/>
</dbReference>
<evidence type="ECO:0000313" key="16">
    <source>
        <dbReference type="WBParaSite" id="NBR_0001376601-mRNA-1"/>
    </source>
</evidence>